<dbReference type="Pfam" id="PF02073">
    <property type="entry name" value="Peptidase_M29"/>
    <property type="match status" value="1"/>
</dbReference>
<keyword evidence="7" id="KW-0479">Metal-binding</keyword>
<keyword evidence="5 10" id="KW-0031">Aminopeptidase</keyword>
<comment type="cofactor">
    <cofactor evidence="1">
        <name>Co(2+)</name>
        <dbReference type="ChEBI" id="CHEBI:48828"/>
    </cofactor>
</comment>
<protein>
    <submittedName>
        <fullName evidence="10">Aminopeptidase</fullName>
    </submittedName>
</protein>
<keyword evidence="11" id="KW-1185">Reference proteome</keyword>
<evidence type="ECO:0000256" key="3">
    <source>
        <dbReference type="ARBA" id="ARBA00001947"/>
    </source>
</evidence>
<dbReference type="PANTHER" id="PTHR34448:SF3">
    <property type="entry name" value="AMINOPEPTIDASE AMPS"/>
    <property type="match status" value="1"/>
</dbReference>
<dbReference type="PANTHER" id="PTHR34448">
    <property type="entry name" value="AMINOPEPTIDASE"/>
    <property type="match status" value="1"/>
</dbReference>
<dbReference type="RefSeq" id="WP_237966585.1">
    <property type="nucleotide sequence ID" value="NZ_JAKNHQ010000005.1"/>
</dbReference>
<dbReference type="InterPro" id="IPR052170">
    <property type="entry name" value="M29_Exopeptidase"/>
</dbReference>
<comment type="similarity">
    <text evidence="4">Belongs to the peptidase M29 family.</text>
</comment>
<evidence type="ECO:0000256" key="2">
    <source>
        <dbReference type="ARBA" id="ARBA00001946"/>
    </source>
</evidence>
<dbReference type="InterPro" id="IPR035097">
    <property type="entry name" value="M29_N-terminal"/>
</dbReference>
<comment type="cofactor">
    <cofactor evidence="2">
        <name>Mg(2+)</name>
        <dbReference type="ChEBI" id="CHEBI:18420"/>
    </cofactor>
</comment>
<evidence type="ECO:0000256" key="6">
    <source>
        <dbReference type="ARBA" id="ARBA00022670"/>
    </source>
</evidence>
<dbReference type="GO" id="GO:0004177">
    <property type="term" value="F:aminopeptidase activity"/>
    <property type="evidence" value="ECO:0007669"/>
    <property type="project" value="UniProtKB-KW"/>
</dbReference>
<evidence type="ECO:0000313" key="11">
    <source>
        <dbReference type="Proteomes" id="UP001298681"/>
    </source>
</evidence>
<dbReference type="InterPro" id="IPR000787">
    <property type="entry name" value="Peptidase_M29"/>
</dbReference>
<dbReference type="EMBL" id="JAKNHQ010000005">
    <property type="protein sequence ID" value="MCG4610303.1"/>
    <property type="molecule type" value="Genomic_DNA"/>
</dbReference>
<evidence type="ECO:0000256" key="5">
    <source>
        <dbReference type="ARBA" id="ARBA00022438"/>
    </source>
</evidence>
<proteinExistence type="inferred from homology"/>
<keyword evidence="8" id="KW-0378">Hydrolase</keyword>
<organism evidence="10 11">
    <name type="scientific">Anaeromassilibacillus senegalensis</name>
    <dbReference type="NCBI Taxonomy" id="1673717"/>
    <lineage>
        <taxon>Bacteria</taxon>
        <taxon>Bacillati</taxon>
        <taxon>Bacillota</taxon>
        <taxon>Clostridia</taxon>
        <taxon>Eubacteriales</taxon>
        <taxon>Acutalibacteraceae</taxon>
        <taxon>Anaeromassilibacillus</taxon>
    </lineage>
</organism>
<sequence>MVTQDTLREYAELAVRVGVNVQPGQLMVLASPVDCAFFARLCVEEAYRAGAGEVRVNWTDEYTDKLRYEYEEQSSMASIAPWRIQQKQDDIDRRCCFLHIKSSTPGLLAGIPGEKLQAVRVAEELAFEKFEYYTMANHGQWSIVAVPSIAWAKKVFPELEEQAALDALWDAVLAGVRIGGNRDAVAEWQAHITRLAENSRKLNTYHFQALHFRNGIGTDLTVGLAKGHIWEGGSSRADNGAVFVPNMPTEEVFTAPDKCHVNGRVYATKPLNYQGKMIRDFWFDFRDGKVCAYGASEGEDVLKNLVEFDEGSAYLGEVALVPDDSPISRSGLLFLTTLFDENASCHLALGASYPENIEGGAAMDRKQLEAAGANQSKEHCDFMFGSPDMQIDGILSDGREIPVFRNGVFAFPE</sequence>
<evidence type="ECO:0000256" key="9">
    <source>
        <dbReference type="ARBA" id="ARBA00023049"/>
    </source>
</evidence>
<keyword evidence="9" id="KW-0482">Metalloprotease</keyword>
<evidence type="ECO:0000256" key="8">
    <source>
        <dbReference type="ARBA" id="ARBA00022801"/>
    </source>
</evidence>
<reference evidence="10 11" key="1">
    <citation type="submission" date="2022-01" db="EMBL/GenBank/DDBJ databases">
        <title>Collection of gut derived symbiotic bacterial strains cultured from healthy donors.</title>
        <authorList>
            <person name="Lin H."/>
            <person name="Kohout C."/>
            <person name="Waligurski E."/>
            <person name="Pamer E.G."/>
        </authorList>
    </citation>
    <scope>NUCLEOTIDE SEQUENCE [LARGE SCALE GENOMIC DNA]</scope>
    <source>
        <strain evidence="10 11">DFI.7.58</strain>
    </source>
</reference>
<dbReference type="Proteomes" id="UP001298681">
    <property type="component" value="Unassembled WGS sequence"/>
</dbReference>
<evidence type="ECO:0000256" key="4">
    <source>
        <dbReference type="ARBA" id="ARBA00008236"/>
    </source>
</evidence>
<evidence type="ECO:0000256" key="1">
    <source>
        <dbReference type="ARBA" id="ARBA00001941"/>
    </source>
</evidence>
<comment type="caution">
    <text evidence="10">The sequence shown here is derived from an EMBL/GenBank/DDBJ whole genome shotgun (WGS) entry which is preliminary data.</text>
</comment>
<keyword evidence="6" id="KW-0645">Protease</keyword>
<dbReference type="Gene3D" id="3.40.1830.10">
    <property type="entry name" value="Thermophilic metalloprotease (M29)"/>
    <property type="match status" value="1"/>
</dbReference>
<dbReference type="PRINTS" id="PR00919">
    <property type="entry name" value="THERMOPTASE"/>
</dbReference>
<dbReference type="SUPFAM" id="SSF144052">
    <property type="entry name" value="Thermophilic metalloprotease-like"/>
    <property type="match status" value="1"/>
</dbReference>
<gene>
    <name evidence="10" type="ORF">L0P57_05090</name>
</gene>
<evidence type="ECO:0000313" key="10">
    <source>
        <dbReference type="EMBL" id="MCG4610303.1"/>
    </source>
</evidence>
<comment type="cofactor">
    <cofactor evidence="3">
        <name>Zn(2+)</name>
        <dbReference type="ChEBI" id="CHEBI:29105"/>
    </cofactor>
</comment>
<accession>A0ABS9MHL3</accession>
<name>A0ABS9MHL3_9FIRM</name>
<evidence type="ECO:0000256" key="7">
    <source>
        <dbReference type="ARBA" id="ARBA00022723"/>
    </source>
</evidence>